<name>A0ABW0LYM1_9BACL</name>
<protein>
    <submittedName>
        <fullName evidence="1">HAD family hydrolase</fullName>
        <ecNumber evidence="1">3.-.-.-</ecNumber>
    </submittedName>
</protein>
<dbReference type="InterPro" id="IPR050155">
    <property type="entry name" value="HAD-like_hydrolase_sf"/>
</dbReference>
<proteinExistence type="predicted"/>
<evidence type="ECO:0000313" key="1">
    <source>
        <dbReference type="EMBL" id="MFC5470904.1"/>
    </source>
</evidence>
<evidence type="ECO:0000313" key="2">
    <source>
        <dbReference type="Proteomes" id="UP001596105"/>
    </source>
</evidence>
<dbReference type="RefSeq" id="WP_209751592.1">
    <property type="nucleotide sequence ID" value="NZ_JBHSMH010000080.1"/>
</dbReference>
<gene>
    <name evidence="1" type="ORF">ACFPPD_19635</name>
</gene>
<dbReference type="InterPro" id="IPR006439">
    <property type="entry name" value="HAD-SF_hydro_IA"/>
</dbReference>
<organism evidence="1 2">
    <name type="scientific">Cohnella suwonensis</name>
    <dbReference type="NCBI Taxonomy" id="696072"/>
    <lineage>
        <taxon>Bacteria</taxon>
        <taxon>Bacillati</taxon>
        <taxon>Bacillota</taxon>
        <taxon>Bacilli</taxon>
        <taxon>Bacillales</taxon>
        <taxon>Paenibacillaceae</taxon>
        <taxon>Cohnella</taxon>
    </lineage>
</organism>
<keyword evidence="2" id="KW-1185">Reference proteome</keyword>
<reference evidence="2" key="1">
    <citation type="journal article" date="2019" name="Int. J. Syst. Evol. Microbiol.">
        <title>The Global Catalogue of Microorganisms (GCM) 10K type strain sequencing project: providing services to taxonomists for standard genome sequencing and annotation.</title>
        <authorList>
            <consortium name="The Broad Institute Genomics Platform"/>
            <consortium name="The Broad Institute Genome Sequencing Center for Infectious Disease"/>
            <person name="Wu L."/>
            <person name="Ma J."/>
        </authorList>
    </citation>
    <scope>NUCLEOTIDE SEQUENCE [LARGE SCALE GENOMIC DNA]</scope>
    <source>
        <strain evidence="2">CCUG 57113</strain>
    </source>
</reference>
<dbReference type="PRINTS" id="PR00413">
    <property type="entry name" value="HADHALOGNASE"/>
</dbReference>
<dbReference type="Proteomes" id="UP001596105">
    <property type="component" value="Unassembled WGS sequence"/>
</dbReference>
<keyword evidence="1" id="KW-0378">Hydrolase</keyword>
<dbReference type="EMBL" id="JBHSMH010000080">
    <property type="protein sequence ID" value="MFC5470904.1"/>
    <property type="molecule type" value="Genomic_DNA"/>
</dbReference>
<dbReference type="NCBIfam" id="TIGR01509">
    <property type="entry name" value="HAD-SF-IA-v3"/>
    <property type="match status" value="1"/>
</dbReference>
<accession>A0ABW0LYM1</accession>
<dbReference type="SFLD" id="SFLDS00003">
    <property type="entry name" value="Haloacid_Dehalogenase"/>
    <property type="match status" value="1"/>
</dbReference>
<comment type="caution">
    <text evidence="1">The sequence shown here is derived from an EMBL/GenBank/DDBJ whole genome shotgun (WGS) entry which is preliminary data.</text>
</comment>
<dbReference type="Pfam" id="PF00702">
    <property type="entry name" value="Hydrolase"/>
    <property type="match status" value="1"/>
</dbReference>
<dbReference type="SUPFAM" id="SSF56784">
    <property type="entry name" value="HAD-like"/>
    <property type="match status" value="1"/>
</dbReference>
<dbReference type="EC" id="3.-.-.-" evidence="1"/>
<dbReference type="Gene3D" id="1.10.150.240">
    <property type="entry name" value="Putative phosphatase, domain 2"/>
    <property type="match status" value="1"/>
</dbReference>
<sequence length="263" mass="28712">MTRLRVADAAYPIQAILFDKDGTLLDFIYTWGNWSERLLARFSRRLEERGLAPLSMDTDTLWGTRRASDGELAGYDRNGPLATGTLTDLLTVLAWQGYRAGLTWPEAKVLAEECREYADERMLEVKAVRALPGVVKFLDHCRERGIVMAVVTADETAMAVRHLEWLGMTEYFSAIIGTDQVERGKPCPDMVELACRRLNVDVARVAVIGDTNGDMRMARSAGAAVAVGIAGPDADEAAGSGNLPDADAVILSYGELEIVEGES</sequence>
<dbReference type="NCBIfam" id="TIGR01549">
    <property type="entry name" value="HAD-SF-IA-v1"/>
    <property type="match status" value="1"/>
</dbReference>
<dbReference type="InterPro" id="IPR036412">
    <property type="entry name" value="HAD-like_sf"/>
</dbReference>
<dbReference type="PANTHER" id="PTHR43434">
    <property type="entry name" value="PHOSPHOGLYCOLATE PHOSPHATASE"/>
    <property type="match status" value="1"/>
</dbReference>
<dbReference type="InterPro" id="IPR023198">
    <property type="entry name" value="PGP-like_dom2"/>
</dbReference>
<dbReference type="Gene3D" id="3.40.50.1000">
    <property type="entry name" value="HAD superfamily/HAD-like"/>
    <property type="match status" value="1"/>
</dbReference>
<dbReference type="GO" id="GO:0016787">
    <property type="term" value="F:hydrolase activity"/>
    <property type="evidence" value="ECO:0007669"/>
    <property type="project" value="UniProtKB-KW"/>
</dbReference>
<dbReference type="PANTHER" id="PTHR43434:SF22">
    <property type="entry name" value="PHOSPHOGLYCOLATE PHOSPHATASE"/>
    <property type="match status" value="1"/>
</dbReference>
<dbReference type="InterPro" id="IPR023214">
    <property type="entry name" value="HAD_sf"/>
</dbReference>
<dbReference type="SFLD" id="SFLDG01129">
    <property type="entry name" value="C1.5:_HAD__Beta-PGM__Phosphata"/>
    <property type="match status" value="1"/>
</dbReference>